<dbReference type="AlphaFoldDB" id="A0A0A9EHW4"/>
<dbReference type="EMBL" id="GBRH01202298">
    <property type="protein sequence ID" value="JAD95597.1"/>
    <property type="molecule type" value="Transcribed_RNA"/>
</dbReference>
<evidence type="ECO:0000313" key="1">
    <source>
        <dbReference type="EMBL" id="JAD95597.1"/>
    </source>
</evidence>
<proteinExistence type="predicted"/>
<name>A0A0A9EHW4_ARUDO</name>
<sequence>MISTRTKIVLTLITKRKKKTYYEPMQNYSRNCKILFLEKTFEEPRTLYEHIVVLTFHTC</sequence>
<protein>
    <submittedName>
        <fullName evidence="1">Uncharacterized protein</fullName>
    </submittedName>
</protein>
<organism evidence="1">
    <name type="scientific">Arundo donax</name>
    <name type="common">Giant reed</name>
    <name type="synonym">Donax arundinaceus</name>
    <dbReference type="NCBI Taxonomy" id="35708"/>
    <lineage>
        <taxon>Eukaryota</taxon>
        <taxon>Viridiplantae</taxon>
        <taxon>Streptophyta</taxon>
        <taxon>Embryophyta</taxon>
        <taxon>Tracheophyta</taxon>
        <taxon>Spermatophyta</taxon>
        <taxon>Magnoliopsida</taxon>
        <taxon>Liliopsida</taxon>
        <taxon>Poales</taxon>
        <taxon>Poaceae</taxon>
        <taxon>PACMAD clade</taxon>
        <taxon>Arundinoideae</taxon>
        <taxon>Arundineae</taxon>
        <taxon>Arundo</taxon>
    </lineage>
</organism>
<accession>A0A0A9EHW4</accession>
<reference evidence="1" key="1">
    <citation type="submission" date="2014-09" db="EMBL/GenBank/DDBJ databases">
        <authorList>
            <person name="Magalhaes I.L.F."/>
            <person name="Oliveira U."/>
            <person name="Santos F.R."/>
            <person name="Vidigal T.H.D.A."/>
            <person name="Brescovit A.D."/>
            <person name="Santos A.J."/>
        </authorList>
    </citation>
    <scope>NUCLEOTIDE SEQUENCE</scope>
    <source>
        <tissue evidence="1">Shoot tissue taken approximately 20 cm above the soil surface</tissue>
    </source>
</reference>
<reference evidence="1" key="2">
    <citation type="journal article" date="2015" name="Data Brief">
        <title>Shoot transcriptome of the giant reed, Arundo donax.</title>
        <authorList>
            <person name="Barrero R.A."/>
            <person name="Guerrero F.D."/>
            <person name="Moolhuijzen P."/>
            <person name="Goolsby J.A."/>
            <person name="Tidwell J."/>
            <person name="Bellgard S.E."/>
            <person name="Bellgard M.I."/>
        </authorList>
    </citation>
    <scope>NUCLEOTIDE SEQUENCE</scope>
    <source>
        <tissue evidence="1">Shoot tissue taken approximately 20 cm above the soil surface</tissue>
    </source>
</reference>